<reference evidence="21" key="1">
    <citation type="submission" date="2025-08" db="UniProtKB">
        <authorList>
            <consortium name="Ensembl"/>
        </authorList>
    </citation>
    <scope>IDENTIFICATION</scope>
</reference>
<name>A0A8C5JQV1_JUNHY</name>
<keyword evidence="10 18" id="KW-0326">Glycosidase</keyword>
<feature type="compositionally biased region" description="Basic residues" evidence="19">
    <location>
        <begin position="1"/>
        <end position="11"/>
    </location>
</feature>
<comment type="similarity">
    <text evidence="3 18">Belongs to the glycosyl hydrolase 47 family.</text>
</comment>
<comment type="pathway">
    <text evidence="2">Protein modification; protein glycosylation.</text>
</comment>
<feature type="region of interest" description="Disordered" evidence="19">
    <location>
        <begin position="72"/>
        <end position="102"/>
    </location>
</feature>
<evidence type="ECO:0000256" key="2">
    <source>
        <dbReference type="ARBA" id="ARBA00004922"/>
    </source>
</evidence>
<dbReference type="InterPro" id="IPR012341">
    <property type="entry name" value="6hp_glycosidase-like_sf"/>
</dbReference>
<sequence>PPAARLRRRPGQRIPRLSPGPAAGPGAFRLTEKFVLLLVFSAFITLCFGAIFFLPDSSKLLSGVFFHSAALQPPPPPPGGQPRAPPQPGGGPAAAAAAGGPGSLERIRADHERALREAKETLQKLPEEIRRDIRQDKEKLLQDARGRKEAGGPGLPQRLFRQPVGAVGQEPADPDVRQRREKIKEMMKHAWDNYKRYAWGLNELKPISKQGHSSNLFGNIQGATIVDALDTLYIMEMKEEFKEAKEWVEKNLDFNVNAEISVFEVNIRFVGGLLSAYYLSGEEVFRKKAVELGEKLLPAFNTPTGIPWALLNIKSGIGRNWPWASGGSSILAEFGTLHLEFVHLSHLSGNPVFAEKVMNIRKVLNRLDKPEGLYPNYLNPSSGQWGQHHVSIGGLGDSFYEYLLKAWLMSDKTDEDSKKMYYDAVQAIETHLIRKSSGGLTYIAEWKGGLLEHKMGHLTCFAGGMFALGADGAPSDKTGHHIELGAEIARTCHESYDRTRMKLGPEAFRFDGGVEAIATRQNEKYYILRPEVIETYMYMWRLTHDPKYREWGWEAVEALEKHCRVDGGYSGLRDVYNNHESHDDVQQSFFLSETLKYLYLLFSEDDLLPFEHWVFNTEAHPLPVLHKDDGNKEENQK</sequence>
<feature type="active site" evidence="15">
    <location>
        <position position="531"/>
    </location>
</feature>
<evidence type="ECO:0000313" key="21">
    <source>
        <dbReference type="Ensembl" id="ENSJHYP00000022227.1"/>
    </source>
</evidence>
<dbReference type="SUPFAM" id="SSF48225">
    <property type="entry name" value="Seven-hairpin glycosidases"/>
    <property type="match status" value="1"/>
</dbReference>
<dbReference type="GO" id="GO:0000139">
    <property type="term" value="C:Golgi membrane"/>
    <property type="evidence" value="ECO:0007669"/>
    <property type="project" value="TreeGrafter"/>
</dbReference>
<keyword evidence="9 17" id="KW-1015">Disulfide bond</keyword>
<keyword evidence="6 16" id="KW-0106">Calcium</keyword>
<dbReference type="EC" id="3.2.1.-" evidence="18"/>
<dbReference type="FunFam" id="1.50.10.10:FF:000002">
    <property type="entry name" value="alpha-1,2-Mannosidase"/>
    <property type="match status" value="1"/>
</dbReference>
<evidence type="ECO:0000256" key="14">
    <source>
        <dbReference type="ARBA" id="ARBA00060399"/>
    </source>
</evidence>
<dbReference type="GO" id="GO:0005975">
    <property type="term" value="P:carbohydrate metabolic process"/>
    <property type="evidence" value="ECO:0007669"/>
    <property type="project" value="InterPro"/>
</dbReference>
<organism evidence="21 22">
    <name type="scientific">Junco hyemalis</name>
    <name type="common">Dark-eyed junco</name>
    <dbReference type="NCBI Taxonomy" id="40217"/>
    <lineage>
        <taxon>Eukaryota</taxon>
        <taxon>Metazoa</taxon>
        <taxon>Chordata</taxon>
        <taxon>Craniata</taxon>
        <taxon>Vertebrata</taxon>
        <taxon>Euteleostomi</taxon>
        <taxon>Archelosauria</taxon>
        <taxon>Archosauria</taxon>
        <taxon>Dinosauria</taxon>
        <taxon>Saurischia</taxon>
        <taxon>Theropoda</taxon>
        <taxon>Coelurosauria</taxon>
        <taxon>Aves</taxon>
        <taxon>Neognathae</taxon>
        <taxon>Neoaves</taxon>
        <taxon>Telluraves</taxon>
        <taxon>Australaves</taxon>
        <taxon>Passeriformes</taxon>
        <taxon>Passerellidae</taxon>
        <taxon>Junco</taxon>
    </lineage>
</organism>
<evidence type="ECO:0000256" key="3">
    <source>
        <dbReference type="ARBA" id="ARBA00007658"/>
    </source>
</evidence>
<dbReference type="Gene3D" id="1.50.10.10">
    <property type="match status" value="1"/>
</dbReference>
<comment type="subcellular location">
    <subcellularLocation>
        <location evidence="14">Endomembrane system</location>
        <topology evidence="14">Single-pass type II membrane protein</topology>
    </subcellularLocation>
</comment>
<keyword evidence="8 20" id="KW-0472">Membrane</keyword>
<protein>
    <recommendedName>
        <fullName evidence="18">alpha-1,2-Mannosidase</fullName>
        <ecNumber evidence="18">3.2.1.-</ecNumber>
    </recommendedName>
</protein>
<dbReference type="AlphaFoldDB" id="A0A8C5JQV1"/>
<evidence type="ECO:0000313" key="22">
    <source>
        <dbReference type="Proteomes" id="UP000694408"/>
    </source>
</evidence>
<dbReference type="Proteomes" id="UP000694408">
    <property type="component" value="Unplaced"/>
</dbReference>
<dbReference type="PANTHER" id="PTHR11742">
    <property type="entry name" value="MANNOSYL-OLIGOSACCHARIDE ALPHA-1,2-MANNOSIDASE-RELATED"/>
    <property type="match status" value="1"/>
</dbReference>
<dbReference type="Pfam" id="PF01532">
    <property type="entry name" value="Glyco_hydro_47"/>
    <property type="match status" value="1"/>
</dbReference>
<feature type="active site" description="Proton donor" evidence="15">
    <location>
        <position position="506"/>
    </location>
</feature>
<comment type="catalytic activity">
    <reaction evidence="12">
        <text>N(4)-(alpha-D-Man-(1-&gt;2)-alpha-D-Man-(1-&gt;2)-alpha-D-Man-(1-&gt;3)-[alpha-D-Man-(1-&gt;2)-alpha-D-Man-(1-&gt;3)-[alpha-D-Man-(1-&gt;2)-alpha-D-Man-(1-&gt;6)]-alpha-D-Man-(1-&gt;6)]-beta-D-Man-(1-&gt;4)-beta-D-GlcNAc-(1-&gt;4)-beta-D-GlcNAc)-L-asparaginyl-[protein] (N-glucan mannose isomer 9A1,2,3B1,2,3) + 4 H2O = N(4)-(alpha-D-Man-(1-&gt;3)-[alpha-D-Man-(1-&gt;3)-[alpha-D-Man-(1-&gt;6)]-alpha-D-Man-(1-&gt;6)]-beta-D-Man-(1-&gt;4)-beta-D-GlcNAc-(1-&gt;4)-beta-D-GlcNAc)-L-asparaginyl-[protein] (N-glucan mannose isomer 5A1,2) + 4 beta-D-mannose</text>
        <dbReference type="Rhea" id="RHEA:56008"/>
        <dbReference type="Rhea" id="RHEA-COMP:14356"/>
        <dbReference type="Rhea" id="RHEA-COMP:14367"/>
        <dbReference type="ChEBI" id="CHEBI:15377"/>
        <dbReference type="ChEBI" id="CHEBI:28563"/>
        <dbReference type="ChEBI" id="CHEBI:59087"/>
        <dbReference type="ChEBI" id="CHEBI:139493"/>
        <dbReference type="EC" id="3.2.1.113"/>
    </reaction>
</comment>
<evidence type="ECO:0000256" key="13">
    <source>
        <dbReference type="ARBA" id="ARBA00054774"/>
    </source>
</evidence>
<evidence type="ECO:0000256" key="9">
    <source>
        <dbReference type="ARBA" id="ARBA00023157"/>
    </source>
</evidence>
<evidence type="ECO:0000256" key="12">
    <source>
        <dbReference type="ARBA" id="ARBA00048605"/>
    </source>
</evidence>
<dbReference type="GO" id="GO:0004571">
    <property type="term" value="F:mannosyl-oligosaccharide 1,2-alpha-mannosidase activity"/>
    <property type="evidence" value="ECO:0007669"/>
    <property type="project" value="UniProtKB-EC"/>
</dbReference>
<dbReference type="Ensembl" id="ENSJHYT00000026816.1">
    <property type="protein sequence ID" value="ENSJHYP00000022227.1"/>
    <property type="gene ID" value="ENSJHYG00000016680.1"/>
</dbReference>
<evidence type="ECO:0000256" key="11">
    <source>
        <dbReference type="ARBA" id="ARBA00047669"/>
    </source>
</evidence>
<keyword evidence="7" id="KW-0735">Signal-anchor</keyword>
<keyword evidence="4 20" id="KW-0812">Transmembrane</keyword>
<dbReference type="GO" id="GO:0005509">
    <property type="term" value="F:calcium ion binding"/>
    <property type="evidence" value="ECO:0007669"/>
    <property type="project" value="InterPro"/>
</dbReference>
<evidence type="ECO:0000256" key="15">
    <source>
        <dbReference type="PIRSR" id="PIRSR601382-1"/>
    </source>
</evidence>
<feature type="region of interest" description="Disordered" evidence="19">
    <location>
        <begin position="1"/>
        <end position="22"/>
    </location>
</feature>
<evidence type="ECO:0000256" key="7">
    <source>
        <dbReference type="ARBA" id="ARBA00022968"/>
    </source>
</evidence>
<feature type="disulfide bond" evidence="17">
    <location>
        <begin position="460"/>
        <end position="492"/>
    </location>
</feature>
<comment type="catalytic activity">
    <reaction evidence="11">
        <text>N(4)-(alpha-D-Man-(1-&gt;2)-alpha-D-Man-(1-&gt;2)-alpha-D-Man-(1-&gt;3)-[alpha-D-Man-(1-&gt;3)-[alpha-D-Man-(1-&gt;2)-alpha-D-Man-(1-&gt;6)]-alpha-D-Man-(1-&gt;6)]-beta-D-Man-(1-&gt;4)-beta-D-GlcNAc-(1-&gt;4)-beta-D-GlcNAc)-L-asparaginyl-[protein] (N-glucan mannose isomer 8A1,2,3B1,3) + 3 H2O = N(4)-(alpha-D-Man-(1-&gt;3)-[alpha-D-Man-(1-&gt;3)-[alpha-D-Man-(1-&gt;6)]-alpha-D-Man-(1-&gt;6)]-beta-D-Man-(1-&gt;4)-beta-D-GlcNAc-(1-&gt;4)-beta-D-GlcNAc)-L-asparaginyl-[protein] (N-glucan mannose isomer 5A1,2) + 3 beta-D-mannose</text>
        <dbReference type="Rhea" id="RHEA:56028"/>
        <dbReference type="Rhea" id="RHEA-COMP:14358"/>
        <dbReference type="Rhea" id="RHEA-COMP:14367"/>
        <dbReference type="ChEBI" id="CHEBI:15377"/>
        <dbReference type="ChEBI" id="CHEBI:28563"/>
        <dbReference type="ChEBI" id="CHEBI:59087"/>
        <dbReference type="ChEBI" id="CHEBI:60628"/>
        <dbReference type="EC" id="3.2.1.113"/>
    </reaction>
</comment>
<feature type="transmembrane region" description="Helical" evidence="20">
    <location>
        <begin position="34"/>
        <end position="54"/>
    </location>
</feature>
<keyword evidence="16" id="KW-0479">Metal-binding</keyword>
<dbReference type="GO" id="GO:0005783">
    <property type="term" value="C:endoplasmic reticulum"/>
    <property type="evidence" value="ECO:0007669"/>
    <property type="project" value="TreeGrafter"/>
</dbReference>
<reference evidence="21" key="2">
    <citation type="submission" date="2025-09" db="UniProtKB">
        <authorList>
            <consortium name="Ensembl"/>
        </authorList>
    </citation>
    <scope>IDENTIFICATION</scope>
</reference>
<evidence type="ECO:0000256" key="4">
    <source>
        <dbReference type="ARBA" id="ARBA00022692"/>
    </source>
</evidence>
<dbReference type="PANTHER" id="PTHR11742:SF31">
    <property type="entry name" value="MANNOSYL-OLIGOSACCHARIDE 1,2-ALPHA-MANNOSIDASE IA"/>
    <property type="match status" value="1"/>
</dbReference>
<dbReference type="PRINTS" id="PR00747">
    <property type="entry name" value="GLYHDRLASE47"/>
</dbReference>
<evidence type="ECO:0000256" key="19">
    <source>
        <dbReference type="SAM" id="MobiDB-lite"/>
    </source>
</evidence>
<evidence type="ECO:0000256" key="17">
    <source>
        <dbReference type="PIRSR" id="PIRSR601382-3"/>
    </source>
</evidence>
<evidence type="ECO:0000256" key="16">
    <source>
        <dbReference type="PIRSR" id="PIRSR601382-2"/>
    </source>
</evidence>
<feature type="active site" description="Proton donor" evidence="15">
    <location>
        <position position="264"/>
    </location>
</feature>
<evidence type="ECO:0000256" key="20">
    <source>
        <dbReference type="SAM" id="Phobius"/>
    </source>
</evidence>
<dbReference type="GO" id="GO:0070062">
    <property type="term" value="C:extracellular exosome"/>
    <property type="evidence" value="ECO:0007669"/>
    <property type="project" value="TreeGrafter"/>
</dbReference>
<dbReference type="OMA" id="WRMFKNI"/>
<dbReference type="InterPro" id="IPR036026">
    <property type="entry name" value="Seven-hairpin_glycosidases"/>
</dbReference>
<dbReference type="InterPro" id="IPR001382">
    <property type="entry name" value="Glyco_hydro_47"/>
</dbReference>
<evidence type="ECO:0000256" key="8">
    <source>
        <dbReference type="ARBA" id="ARBA00023136"/>
    </source>
</evidence>
<evidence type="ECO:0000256" key="6">
    <source>
        <dbReference type="ARBA" id="ARBA00022837"/>
    </source>
</evidence>
<keyword evidence="20" id="KW-1133">Transmembrane helix</keyword>
<evidence type="ECO:0000256" key="1">
    <source>
        <dbReference type="ARBA" id="ARBA00001913"/>
    </source>
</evidence>
<comment type="function">
    <text evidence="13">Involved in the maturation of Asn-linked oligosaccharides. Progressively trim alpha-1,2-linked mannose residues from Man(9)GlcNAc(2) to produce Man(5)GlcNAc(2).</text>
</comment>
<accession>A0A8C5JQV1</accession>
<keyword evidence="5 18" id="KW-0378">Hydrolase</keyword>
<comment type="cofactor">
    <cofactor evidence="1 16">
        <name>Ca(2+)</name>
        <dbReference type="ChEBI" id="CHEBI:29108"/>
    </cofactor>
</comment>
<evidence type="ECO:0000256" key="5">
    <source>
        <dbReference type="ARBA" id="ARBA00022801"/>
    </source>
</evidence>
<evidence type="ECO:0000256" key="10">
    <source>
        <dbReference type="ARBA" id="ARBA00023295"/>
    </source>
</evidence>
<feature type="compositionally biased region" description="Pro residues" evidence="19">
    <location>
        <begin position="72"/>
        <end position="89"/>
    </location>
</feature>
<feature type="active site" evidence="15">
    <location>
        <position position="397"/>
    </location>
</feature>
<proteinExistence type="inferred from homology"/>
<keyword evidence="22" id="KW-1185">Reference proteome</keyword>
<dbReference type="InterPro" id="IPR050749">
    <property type="entry name" value="Glycosyl_Hydrolase_47"/>
</dbReference>
<feature type="binding site" evidence="16">
    <location>
        <position position="617"/>
    </location>
    <ligand>
        <name>Ca(2+)</name>
        <dbReference type="ChEBI" id="CHEBI:29108"/>
    </ligand>
</feature>
<evidence type="ECO:0000256" key="18">
    <source>
        <dbReference type="RuleBase" id="RU361193"/>
    </source>
</evidence>